<evidence type="ECO:0000256" key="5">
    <source>
        <dbReference type="ARBA" id="ARBA00022723"/>
    </source>
</evidence>
<feature type="binding site" evidence="11">
    <location>
        <position position="182"/>
    </location>
    <ligand>
        <name>Mg(2+)</name>
        <dbReference type="ChEBI" id="CHEBI:18420"/>
    </ligand>
</feature>
<dbReference type="InterPro" id="IPR003374">
    <property type="entry name" value="ApbE-like_sf"/>
</dbReference>
<evidence type="ECO:0000256" key="8">
    <source>
        <dbReference type="ARBA" id="ARBA00031306"/>
    </source>
</evidence>
<comment type="cofactor">
    <cofactor evidence="11">
        <name>Mg(2+)</name>
        <dbReference type="ChEBI" id="CHEBI:18420"/>
    </cofactor>
    <cofactor evidence="11">
        <name>Mn(2+)</name>
        <dbReference type="ChEBI" id="CHEBI:29035"/>
    </cofactor>
    <text evidence="11">Magnesium. Can also use manganese.</text>
</comment>
<dbReference type="PANTHER" id="PTHR30040:SF2">
    <property type="entry name" value="FAD:PROTEIN FMN TRANSFERASE"/>
    <property type="match status" value="1"/>
</dbReference>
<feature type="signal peptide" evidence="12">
    <location>
        <begin position="1"/>
        <end position="32"/>
    </location>
</feature>
<dbReference type="AlphaFoldDB" id="A0A9Q3QKF1"/>
<dbReference type="Pfam" id="PF02424">
    <property type="entry name" value="ApbE"/>
    <property type="match status" value="1"/>
</dbReference>
<keyword evidence="6 10" id="KW-0274">FAD</keyword>
<evidence type="ECO:0000256" key="11">
    <source>
        <dbReference type="PIRSR" id="PIRSR006268-2"/>
    </source>
</evidence>
<feature type="chain" id="PRO_5044465571" description="FAD:protein FMN transferase" evidence="12">
    <location>
        <begin position="33"/>
        <end position="346"/>
    </location>
</feature>
<keyword evidence="3 10" id="KW-0285">Flavoprotein</keyword>
<dbReference type="PIRSF" id="PIRSF006268">
    <property type="entry name" value="ApbE"/>
    <property type="match status" value="1"/>
</dbReference>
<comment type="caution">
    <text evidence="13">The sequence shown here is derived from an EMBL/GenBank/DDBJ whole genome shotgun (WGS) entry which is preliminary data.</text>
</comment>
<gene>
    <name evidence="13" type="ORF">DEE74_03100</name>
</gene>
<dbReference type="RefSeq" id="WP_116575277.1">
    <property type="nucleotide sequence ID" value="NZ_JACBXL010000001.1"/>
</dbReference>
<dbReference type="GO" id="GO:0016740">
    <property type="term" value="F:transferase activity"/>
    <property type="evidence" value="ECO:0007669"/>
    <property type="project" value="UniProtKB-UniRule"/>
</dbReference>
<evidence type="ECO:0000256" key="2">
    <source>
        <dbReference type="ARBA" id="ARBA00016337"/>
    </source>
</evidence>
<comment type="catalytic activity">
    <reaction evidence="9 10">
        <text>L-threonyl-[protein] + FAD = FMN-L-threonyl-[protein] + AMP + H(+)</text>
        <dbReference type="Rhea" id="RHEA:36847"/>
        <dbReference type="Rhea" id="RHEA-COMP:11060"/>
        <dbReference type="Rhea" id="RHEA-COMP:11061"/>
        <dbReference type="ChEBI" id="CHEBI:15378"/>
        <dbReference type="ChEBI" id="CHEBI:30013"/>
        <dbReference type="ChEBI" id="CHEBI:57692"/>
        <dbReference type="ChEBI" id="CHEBI:74257"/>
        <dbReference type="ChEBI" id="CHEBI:456215"/>
        <dbReference type="EC" id="2.7.1.180"/>
    </reaction>
</comment>
<keyword evidence="5 10" id="KW-0479">Metal-binding</keyword>
<evidence type="ECO:0000313" key="13">
    <source>
        <dbReference type="EMBL" id="MBX3888851.1"/>
    </source>
</evidence>
<dbReference type="Gene3D" id="3.10.520.10">
    <property type="entry name" value="ApbE-like domains"/>
    <property type="match status" value="1"/>
</dbReference>
<dbReference type="SUPFAM" id="SSF143631">
    <property type="entry name" value="ApbE-like"/>
    <property type="match status" value="1"/>
</dbReference>
<sequence length="346" mass="37294">MHPLPPSNLGRRRCLAGVPLLAVGMFVRPALADPSVERASTQLLGTQIDIIAQDARPGAAGAAMRAAFVEMARLECLMSRYRPDSQVSALARAAGRNPVPVAPEVMAVFKLARQVSEQSRGAFDITVGAYSGWNFDPEHSRIPSSSELARERRFVNYRDVVLEERHCSVYLRRPGMRLDLGGIAKLPILEAGMRVLRQHGIRDAMINGGGDVVASGKLQGHEWRVGLRDPLAPERLLGVVTLSDGVVASSGDYERYFMHNGQRFHHVLDPETGLPAHGPHGVTLIGRDVDDVNGLGAAIMAAGTATGQRMLAPMLARVDALIVCSGARPWMSAGMATRLRQFSASS</sequence>
<dbReference type="Proteomes" id="UP001199322">
    <property type="component" value="Unassembled WGS sequence"/>
</dbReference>
<protein>
    <recommendedName>
        <fullName evidence="2 10">FAD:protein FMN transferase</fullName>
        <ecNumber evidence="1 10">2.7.1.180</ecNumber>
    </recommendedName>
    <alternativeName>
        <fullName evidence="8 10">Flavin transferase</fullName>
    </alternativeName>
</protein>
<evidence type="ECO:0000256" key="7">
    <source>
        <dbReference type="ARBA" id="ARBA00022842"/>
    </source>
</evidence>
<name>A0A9Q3QKF1_RALPI</name>
<evidence type="ECO:0000256" key="10">
    <source>
        <dbReference type="PIRNR" id="PIRNR006268"/>
    </source>
</evidence>
<organism evidence="13 14">
    <name type="scientific">Ralstonia pickettii</name>
    <name type="common">Burkholderia pickettii</name>
    <dbReference type="NCBI Taxonomy" id="329"/>
    <lineage>
        <taxon>Bacteria</taxon>
        <taxon>Pseudomonadati</taxon>
        <taxon>Pseudomonadota</taxon>
        <taxon>Betaproteobacteria</taxon>
        <taxon>Burkholderiales</taxon>
        <taxon>Burkholderiaceae</taxon>
        <taxon>Ralstonia</taxon>
    </lineage>
</organism>
<evidence type="ECO:0000256" key="3">
    <source>
        <dbReference type="ARBA" id="ARBA00022630"/>
    </source>
</evidence>
<dbReference type="PANTHER" id="PTHR30040">
    <property type="entry name" value="THIAMINE BIOSYNTHESIS LIPOPROTEIN APBE"/>
    <property type="match status" value="1"/>
</dbReference>
<dbReference type="GO" id="GO:0046872">
    <property type="term" value="F:metal ion binding"/>
    <property type="evidence" value="ECO:0007669"/>
    <property type="project" value="UniProtKB-UniRule"/>
</dbReference>
<evidence type="ECO:0000256" key="6">
    <source>
        <dbReference type="ARBA" id="ARBA00022827"/>
    </source>
</evidence>
<evidence type="ECO:0000256" key="12">
    <source>
        <dbReference type="SAM" id="SignalP"/>
    </source>
</evidence>
<evidence type="ECO:0000256" key="4">
    <source>
        <dbReference type="ARBA" id="ARBA00022679"/>
    </source>
</evidence>
<proteinExistence type="inferred from homology"/>
<keyword evidence="4 10" id="KW-0808">Transferase</keyword>
<keyword evidence="12" id="KW-0732">Signal</keyword>
<keyword evidence="7 10" id="KW-0460">Magnesium</keyword>
<accession>A0A9Q3QKF1</accession>
<comment type="similarity">
    <text evidence="10">Belongs to the ApbE family.</text>
</comment>
<evidence type="ECO:0000256" key="9">
    <source>
        <dbReference type="ARBA" id="ARBA00048540"/>
    </source>
</evidence>
<evidence type="ECO:0000256" key="1">
    <source>
        <dbReference type="ARBA" id="ARBA00011955"/>
    </source>
</evidence>
<dbReference type="EMBL" id="QGBI01000003">
    <property type="protein sequence ID" value="MBX3888851.1"/>
    <property type="molecule type" value="Genomic_DNA"/>
</dbReference>
<dbReference type="EC" id="2.7.1.180" evidence="1 10"/>
<reference evidence="13" key="1">
    <citation type="submission" date="2018-06" db="EMBL/GenBank/DDBJ databases">
        <authorList>
            <person name="O'Rourke A."/>
        </authorList>
    </citation>
    <scope>NUCLEOTIDE SEQUENCE</scope>
    <source>
        <strain evidence="13">132550021-3</strain>
    </source>
</reference>
<evidence type="ECO:0000313" key="14">
    <source>
        <dbReference type="Proteomes" id="UP001199322"/>
    </source>
</evidence>
<dbReference type="InterPro" id="IPR024932">
    <property type="entry name" value="ApbE"/>
</dbReference>